<dbReference type="AlphaFoldDB" id="A0A2T8IL19"/>
<dbReference type="EMBL" id="CM008050">
    <property type="protein sequence ID" value="PVH38371.1"/>
    <property type="molecule type" value="Genomic_DNA"/>
</dbReference>
<organism evidence="1">
    <name type="scientific">Panicum hallii</name>
    <dbReference type="NCBI Taxonomy" id="206008"/>
    <lineage>
        <taxon>Eukaryota</taxon>
        <taxon>Viridiplantae</taxon>
        <taxon>Streptophyta</taxon>
        <taxon>Embryophyta</taxon>
        <taxon>Tracheophyta</taxon>
        <taxon>Spermatophyta</taxon>
        <taxon>Magnoliopsida</taxon>
        <taxon>Liliopsida</taxon>
        <taxon>Poales</taxon>
        <taxon>Poaceae</taxon>
        <taxon>PACMAD clade</taxon>
        <taxon>Panicoideae</taxon>
        <taxon>Panicodae</taxon>
        <taxon>Paniceae</taxon>
        <taxon>Panicinae</taxon>
        <taxon>Panicum</taxon>
        <taxon>Panicum sect. Panicum</taxon>
    </lineage>
</organism>
<reference evidence="1" key="1">
    <citation type="submission" date="2018-04" db="EMBL/GenBank/DDBJ databases">
        <title>WGS assembly of Panicum hallii.</title>
        <authorList>
            <person name="Lovell J."/>
            <person name="Jenkins J."/>
            <person name="Lowry D."/>
            <person name="Mamidi S."/>
            <person name="Sreedasyam A."/>
            <person name="Weng X."/>
            <person name="Barry K."/>
            <person name="Bonette J."/>
            <person name="Campitelli B."/>
            <person name="Daum C."/>
            <person name="Gordon S."/>
            <person name="Gould B."/>
            <person name="Lipzen A."/>
            <person name="Macqueen A."/>
            <person name="Palacio-Mejia J."/>
            <person name="Plott C."/>
            <person name="Shakirov E."/>
            <person name="Shu S."/>
            <person name="Yoshinaga Y."/>
            <person name="Zane M."/>
            <person name="Rokhsar D."/>
            <person name="Grimwood J."/>
            <person name="Schmutz J."/>
            <person name="Juenger T."/>
        </authorList>
    </citation>
    <scope>NUCLEOTIDE SEQUENCE [LARGE SCALE GENOMIC DNA]</scope>
    <source>
        <strain evidence="1">FIL2</strain>
    </source>
</reference>
<sequence length="65" mass="7071">MSCDFLAIIRCASGLRHERGRPCLSSGATNLTSPSRKKKKNLTSSFPEYLLESGLGGYCALENSF</sequence>
<gene>
    <name evidence="1" type="ORF">PAHAL_5G246600</name>
</gene>
<name>A0A2T8IL19_9POAL</name>
<protein>
    <submittedName>
        <fullName evidence="1">Uncharacterized protein</fullName>
    </submittedName>
</protein>
<accession>A0A2T8IL19</accession>
<dbReference type="Proteomes" id="UP000243499">
    <property type="component" value="Chromosome 5"/>
</dbReference>
<dbReference type="Gramene" id="PVH38371">
    <property type="protein sequence ID" value="PVH38371"/>
    <property type="gene ID" value="PAHAL_5G246600"/>
</dbReference>
<proteinExistence type="predicted"/>
<evidence type="ECO:0000313" key="1">
    <source>
        <dbReference type="EMBL" id="PVH38371.1"/>
    </source>
</evidence>